<accession>A0A3P3XLB2</accession>
<organism evidence="6">
    <name type="scientific">uncultured spirochete</name>
    <dbReference type="NCBI Taxonomy" id="156406"/>
    <lineage>
        <taxon>Bacteria</taxon>
        <taxon>Pseudomonadati</taxon>
        <taxon>Spirochaetota</taxon>
        <taxon>Spirochaetia</taxon>
        <taxon>Spirochaetales</taxon>
        <taxon>environmental samples</taxon>
    </lineage>
</organism>
<feature type="transmembrane region" description="Helical" evidence="4">
    <location>
        <begin position="106"/>
        <end position="123"/>
    </location>
</feature>
<feature type="domain" description="Major facilitator superfamily (MFS) profile" evidence="5">
    <location>
        <begin position="13"/>
        <end position="427"/>
    </location>
</feature>
<feature type="transmembrane region" description="Helical" evidence="4">
    <location>
        <begin position="153"/>
        <end position="176"/>
    </location>
</feature>
<dbReference type="InterPro" id="IPR020846">
    <property type="entry name" value="MFS_dom"/>
</dbReference>
<evidence type="ECO:0000256" key="3">
    <source>
        <dbReference type="ARBA" id="ARBA00023136"/>
    </source>
</evidence>
<dbReference type="PROSITE" id="PS50850">
    <property type="entry name" value="MFS"/>
    <property type="match status" value="1"/>
</dbReference>
<protein>
    <submittedName>
        <fullName evidence="6">Major facilitator superfamily MFS_1</fullName>
    </submittedName>
</protein>
<dbReference type="InterPro" id="IPR052528">
    <property type="entry name" value="Sugar_transport-like"/>
</dbReference>
<dbReference type="PANTHER" id="PTHR23526">
    <property type="entry name" value="INTEGRAL MEMBRANE TRANSPORT PROTEIN-RELATED"/>
    <property type="match status" value="1"/>
</dbReference>
<evidence type="ECO:0000313" key="6">
    <source>
        <dbReference type="EMBL" id="SLM14486.1"/>
    </source>
</evidence>
<dbReference type="AlphaFoldDB" id="A0A3P3XLB2"/>
<dbReference type="SMART" id="SM00567">
    <property type="entry name" value="EZ_HEAT"/>
    <property type="match status" value="4"/>
</dbReference>
<evidence type="ECO:0000256" key="2">
    <source>
        <dbReference type="ARBA" id="ARBA00022989"/>
    </source>
</evidence>
<feature type="transmembrane region" description="Helical" evidence="4">
    <location>
        <begin position="182"/>
        <end position="204"/>
    </location>
</feature>
<dbReference type="Gene3D" id="1.20.1250.20">
    <property type="entry name" value="MFS general substrate transporter like domains"/>
    <property type="match status" value="1"/>
</dbReference>
<feature type="transmembrane region" description="Helical" evidence="4">
    <location>
        <begin position="21"/>
        <end position="43"/>
    </location>
</feature>
<feature type="transmembrane region" description="Helical" evidence="4">
    <location>
        <begin position="49"/>
        <end position="67"/>
    </location>
</feature>
<evidence type="ECO:0000256" key="4">
    <source>
        <dbReference type="SAM" id="Phobius"/>
    </source>
</evidence>
<dbReference type="InterPro" id="IPR011701">
    <property type="entry name" value="MFS"/>
</dbReference>
<keyword evidence="3 4" id="KW-0472">Membrane</keyword>
<keyword evidence="1 4" id="KW-0812">Transmembrane</keyword>
<sequence>MSVPLSSQKLSKARSTFNIFNLFNSFSFVFVSGSIITLFALRMGAQNSIIGLLNALVYITFFMLPLGKRLVRRTSIIKIFGWGWVIRYIMLLPILFAPVLASKGNMGLAILLLIIGTAGFHISRGVAMIGNNPVLGLLSSGGGDKPRSDQGRYLVNVSVVNSVAAIFANIVLAFLLGQQASLWTYAIAIGIGILSGLLGCVFLFKVPEPESFSSNNEQSLWNVTREALLKPEFRAFIFTFMLLSFLSGMGRAFLPVYAKEVFAQGDDAIMVYSIVAGLGSIAMGLITRLVVDRLGSKPLFIIYSMIGLISFLPIALIPGSGALMGAPAIIGLFLSVVHFLSSFGFAGEENAGQVYYFGLVPKEKMLDLAVIYNLAYGIGGSLGSFLGGGLLEIFSNVGLSQAGSFRLYYALISVVLVFVIYSMRNLPHMGAKSVGQSLSVLFSPRELRAFDLLTRLDQSASAHEEVRILQELGKSESKLTQKELVEYLHSPRFEVRSEALLALESIPELDAETIGALIREVRTNVYSTAYVAARILGKQRSDVAIPVLIDSLKEPDYMLQSMAMIALARLGARQAIPEIEEVIRSTENPRVRISGAYALELFGSIDSIPSLISCLKAEDRPANVSDELVLAISGILGIDKEFYLLYSEFIDDAKSGVAQLTAHAHDVPLEKERLEAWMAAIQELFAAKPNPIPLARLLLNTTRITGSLLILSDALLDPKLEYPGFNFLCAYVALHTENLRDF</sequence>
<proteinExistence type="predicted"/>
<gene>
    <name evidence="6" type="ORF">SPIROBIBN47_340016</name>
</gene>
<feature type="transmembrane region" description="Helical" evidence="4">
    <location>
        <begin position="406"/>
        <end position="423"/>
    </location>
</feature>
<dbReference type="EMBL" id="FWDM01000028">
    <property type="protein sequence ID" value="SLM14486.1"/>
    <property type="molecule type" value="Genomic_DNA"/>
</dbReference>
<feature type="transmembrane region" description="Helical" evidence="4">
    <location>
        <begin position="235"/>
        <end position="257"/>
    </location>
</feature>
<feature type="transmembrane region" description="Helical" evidence="4">
    <location>
        <begin position="79"/>
        <end position="100"/>
    </location>
</feature>
<dbReference type="InterPro" id="IPR016024">
    <property type="entry name" value="ARM-type_fold"/>
</dbReference>
<evidence type="ECO:0000256" key="1">
    <source>
        <dbReference type="ARBA" id="ARBA00022692"/>
    </source>
</evidence>
<reference evidence="6" key="1">
    <citation type="submission" date="2017-02" db="EMBL/GenBank/DDBJ databases">
        <authorList>
            <person name="Regsiter A."/>
            <person name="William W."/>
        </authorList>
    </citation>
    <scope>NUCLEOTIDE SEQUENCE</scope>
    <source>
        <strain evidence="6">Bib</strain>
    </source>
</reference>
<dbReference type="SUPFAM" id="SSF103473">
    <property type="entry name" value="MFS general substrate transporter"/>
    <property type="match status" value="1"/>
</dbReference>
<dbReference type="Pfam" id="PF07690">
    <property type="entry name" value="MFS_1"/>
    <property type="match status" value="1"/>
</dbReference>
<dbReference type="Gene3D" id="1.25.10.10">
    <property type="entry name" value="Leucine-rich Repeat Variant"/>
    <property type="match status" value="1"/>
</dbReference>
<keyword evidence="2 4" id="KW-1133">Transmembrane helix</keyword>
<feature type="transmembrane region" description="Helical" evidence="4">
    <location>
        <begin position="366"/>
        <end position="386"/>
    </location>
</feature>
<dbReference type="SUPFAM" id="SSF48371">
    <property type="entry name" value="ARM repeat"/>
    <property type="match status" value="1"/>
</dbReference>
<dbReference type="GO" id="GO:0022857">
    <property type="term" value="F:transmembrane transporter activity"/>
    <property type="evidence" value="ECO:0007669"/>
    <property type="project" value="InterPro"/>
</dbReference>
<name>A0A3P3XLB2_9SPIR</name>
<feature type="transmembrane region" description="Helical" evidence="4">
    <location>
        <begin position="298"/>
        <end position="317"/>
    </location>
</feature>
<dbReference type="InterPro" id="IPR004155">
    <property type="entry name" value="PBS_lyase_HEAT"/>
</dbReference>
<dbReference type="InterPro" id="IPR036259">
    <property type="entry name" value="MFS_trans_sf"/>
</dbReference>
<dbReference type="InterPro" id="IPR011989">
    <property type="entry name" value="ARM-like"/>
</dbReference>
<dbReference type="PANTHER" id="PTHR23526:SF2">
    <property type="entry name" value="MAJOR FACILITATOR SUPERFAMILY (MFS) PROFILE DOMAIN-CONTAINING PROTEIN"/>
    <property type="match status" value="1"/>
</dbReference>
<feature type="transmembrane region" description="Helical" evidence="4">
    <location>
        <begin position="269"/>
        <end position="291"/>
    </location>
</feature>
<dbReference type="Pfam" id="PF13646">
    <property type="entry name" value="HEAT_2"/>
    <property type="match status" value="1"/>
</dbReference>
<feature type="transmembrane region" description="Helical" evidence="4">
    <location>
        <begin position="323"/>
        <end position="345"/>
    </location>
</feature>
<evidence type="ECO:0000259" key="5">
    <source>
        <dbReference type="PROSITE" id="PS50850"/>
    </source>
</evidence>